<gene>
    <name evidence="1" type="ORF">EV356DRAFT_506830</name>
</gene>
<proteinExistence type="predicted"/>
<evidence type="ECO:0000313" key="1">
    <source>
        <dbReference type="EMBL" id="KAF2231459.1"/>
    </source>
</evidence>
<keyword evidence="2" id="KW-1185">Reference proteome</keyword>
<dbReference type="AlphaFoldDB" id="A0A6A6H0P0"/>
<protein>
    <submittedName>
        <fullName evidence="1">Uncharacterized protein</fullName>
    </submittedName>
</protein>
<organism evidence="1 2">
    <name type="scientific">Viridothelium virens</name>
    <name type="common">Speckled blister lichen</name>
    <name type="synonym">Trypethelium virens</name>
    <dbReference type="NCBI Taxonomy" id="1048519"/>
    <lineage>
        <taxon>Eukaryota</taxon>
        <taxon>Fungi</taxon>
        <taxon>Dikarya</taxon>
        <taxon>Ascomycota</taxon>
        <taxon>Pezizomycotina</taxon>
        <taxon>Dothideomycetes</taxon>
        <taxon>Dothideomycetes incertae sedis</taxon>
        <taxon>Trypetheliales</taxon>
        <taxon>Trypetheliaceae</taxon>
        <taxon>Viridothelium</taxon>
    </lineage>
</organism>
<dbReference type="EMBL" id="ML991826">
    <property type="protein sequence ID" value="KAF2231459.1"/>
    <property type="molecule type" value="Genomic_DNA"/>
</dbReference>
<sequence>MESSAPKAEIVYRRAVQERFLGALKTTMIPLWGRFSGTFLALVHESNFTNMQDG</sequence>
<reference evidence="1" key="1">
    <citation type="journal article" date="2020" name="Stud. Mycol.">
        <title>101 Dothideomycetes genomes: a test case for predicting lifestyles and emergence of pathogens.</title>
        <authorList>
            <person name="Haridas S."/>
            <person name="Albert R."/>
            <person name="Binder M."/>
            <person name="Bloem J."/>
            <person name="Labutti K."/>
            <person name="Salamov A."/>
            <person name="Andreopoulos B."/>
            <person name="Baker S."/>
            <person name="Barry K."/>
            <person name="Bills G."/>
            <person name="Bluhm B."/>
            <person name="Cannon C."/>
            <person name="Castanera R."/>
            <person name="Culley D."/>
            <person name="Daum C."/>
            <person name="Ezra D."/>
            <person name="Gonzalez J."/>
            <person name="Henrissat B."/>
            <person name="Kuo A."/>
            <person name="Liang C."/>
            <person name="Lipzen A."/>
            <person name="Lutzoni F."/>
            <person name="Magnuson J."/>
            <person name="Mondo S."/>
            <person name="Nolan M."/>
            <person name="Ohm R."/>
            <person name="Pangilinan J."/>
            <person name="Park H.-J."/>
            <person name="Ramirez L."/>
            <person name="Alfaro M."/>
            <person name="Sun H."/>
            <person name="Tritt A."/>
            <person name="Yoshinaga Y."/>
            <person name="Zwiers L.-H."/>
            <person name="Turgeon B."/>
            <person name="Goodwin S."/>
            <person name="Spatafora J."/>
            <person name="Crous P."/>
            <person name="Grigoriev I."/>
        </authorList>
    </citation>
    <scope>NUCLEOTIDE SEQUENCE</scope>
    <source>
        <strain evidence="1">Tuck. ex Michener</strain>
    </source>
</reference>
<name>A0A6A6H0P0_VIRVR</name>
<accession>A0A6A6H0P0</accession>
<evidence type="ECO:0000313" key="2">
    <source>
        <dbReference type="Proteomes" id="UP000800092"/>
    </source>
</evidence>
<dbReference type="Proteomes" id="UP000800092">
    <property type="component" value="Unassembled WGS sequence"/>
</dbReference>